<dbReference type="SUPFAM" id="SSF55120">
    <property type="entry name" value="Pseudouridine synthase"/>
    <property type="match status" value="1"/>
</dbReference>
<dbReference type="GO" id="GO:0000455">
    <property type="term" value="P:enzyme-directed rRNA pseudouridine synthesis"/>
    <property type="evidence" value="ECO:0007669"/>
    <property type="project" value="TreeGrafter"/>
</dbReference>
<dbReference type="CDD" id="cd02869">
    <property type="entry name" value="PseudoU_synth_RluA_like"/>
    <property type="match status" value="1"/>
</dbReference>
<evidence type="ECO:0000256" key="2">
    <source>
        <dbReference type="ARBA" id="ARBA00010876"/>
    </source>
</evidence>
<dbReference type="Proteomes" id="UP000037267">
    <property type="component" value="Unassembled WGS sequence"/>
</dbReference>
<dbReference type="InterPro" id="IPR006145">
    <property type="entry name" value="PsdUridine_synth_RsuA/RluA"/>
</dbReference>
<dbReference type="GO" id="GO:0140098">
    <property type="term" value="F:catalytic activity, acting on RNA"/>
    <property type="evidence" value="ECO:0007669"/>
    <property type="project" value="UniProtKB-ARBA"/>
</dbReference>
<comment type="catalytic activity">
    <reaction evidence="1">
        <text>a uridine in RNA = a pseudouridine in RNA</text>
        <dbReference type="Rhea" id="RHEA:48348"/>
        <dbReference type="Rhea" id="RHEA-COMP:12068"/>
        <dbReference type="Rhea" id="RHEA-COMP:12069"/>
        <dbReference type="ChEBI" id="CHEBI:65314"/>
        <dbReference type="ChEBI" id="CHEBI:65315"/>
    </reaction>
</comment>
<evidence type="ECO:0000259" key="5">
    <source>
        <dbReference type="Pfam" id="PF00849"/>
    </source>
</evidence>
<comment type="similarity">
    <text evidence="2">Belongs to the pseudouridine synthase RluA family.</text>
</comment>
<keyword evidence="6" id="KW-0413">Isomerase</keyword>
<dbReference type="GO" id="GO:0003723">
    <property type="term" value="F:RNA binding"/>
    <property type="evidence" value="ECO:0007669"/>
    <property type="project" value="InterPro"/>
</dbReference>
<dbReference type="STRING" id="1503.CLPU_8c00020"/>
<dbReference type="PANTHER" id="PTHR21600:SF87">
    <property type="entry name" value="RNA PSEUDOURIDYLATE SYNTHASE DOMAIN-CONTAINING PROTEIN 1"/>
    <property type="match status" value="1"/>
</dbReference>
<evidence type="ECO:0000313" key="6">
    <source>
        <dbReference type="EMBL" id="KNF08237.1"/>
    </source>
</evidence>
<dbReference type="GO" id="GO:0009982">
    <property type="term" value="F:pseudouridine synthase activity"/>
    <property type="evidence" value="ECO:0007669"/>
    <property type="project" value="InterPro"/>
</dbReference>
<proteinExistence type="inferred from homology"/>
<dbReference type="OrthoDB" id="9773999at2"/>
<evidence type="ECO:0000256" key="1">
    <source>
        <dbReference type="ARBA" id="ARBA00000073"/>
    </source>
</evidence>
<evidence type="ECO:0000313" key="7">
    <source>
        <dbReference type="Proteomes" id="UP000037267"/>
    </source>
</evidence>
<sequence>MEIKTIFEDKNILVVEKPPKLPCQSDKTNDEDLMSILYKDIKERNDKLKNVYLGLIHRLDRPVGGVMVLAKTQESNSNLSKQVSNRYMKKEYLTIVCGKPDETKGELKNYLKKLSTINMSKVVSKDTKGAKEAILEYEVIDTLNTQEYGNLSLVKIKLKTGRHHQIRVQLSNWGFPIWGDNKYNKDFVKKKEWTQIALWAYRLSFSHPIKRSYLSFTSLPHNEYPWNLFNLTQLIK</sequence>
<dbReference type="AlphaFoldDB" id="A0A0L0W9X1"/>
<keyword evidence="7" id="KW-1185">Reference proteome</keyword>
<feature type="domain" description="Pseudouridine synthase RsuA/RluA-like" evidence="5">
    <location>
        <begin position="11"/>
        <end position="171"/>
    </location>
</feature>
<evidence type="ECO:0000256" key="4">
    <source>
        <dbReference type="ARBA" id="ARBA00033164"/>
    </source>
</evidence>
<protein>
    <recommendedName>
        <fullName evidence="3">RNA pseudouridylate synthase</fullName>
    </recommendedName>
    <alternativeName>
        <fullName evidence="4">RNA-uridine isomerase</fullName>
    </alternativeName>
</protein>
<dbReference type="RefSeq" id="WP_050355341.1">
    <property type="nucleotide sequence ID" value="NZ_LGSS01000008.1"/>
</dbReference>
<gene>
    <name evidence="6" type="primary">rluC2</name>
    <name evidence="6" type="ORF">CLPU_8c00020</name>
</gene>
<dbReference type="Gene3D" id="3.30.2350.10">
    <property type="entry name" value="Pseudouridine synthase"/>
    <property type="match status" value="1"/>
</dbReference>
<dbReference type="InterPro" id="IPR050188">
    <property type="entry name" value="RluA_PseudoU_synthase"/>
</dbReference>
<comment type="caution">
    <text evidence="6">The sequence shown here is derived from an EMBL/GenBank/DDBJ whole genome shotgun (WGS) entry which is preliminary data.</text>
</comment>
<name>A0A0L0W9X1_GOTPU</name>
<dbReference type="Pfam" id="PF00849">
    <property type="entry name" value="PseudoU_synth_2"/>
    <property type="match status" value="1"/>
</dbReference>
<dbReference type="PANTHER" id="PTHR21600">
    <property type="entry name" value="MITOCHONDRIAL RNA PSEUDOURIDINE SYNTHASE"/>
    <property type="match status" value="1"/>
</dbReference>
<dbReference type="EMBL" id="LGSS01000008">
    <property type="protein sequence ID" value="KNF08237.1"/>
    <property type="molecule type" value="Genomic_DNA"/>
</dbReference>
<evidence type="ECO:0000256" key="3">
    <source>
        <dbReference type="ARBA" id="ARBA00031870"/>
    </source>
</evidence>
<accession>A0A0L0W9X1</accession>
<organism evidence="6 7">
    <name type="scientific">Gottschalkia purinilytica</name>
    <name type="common">Clostridium purinilyticum</name>
    <dbReference type="NCBI Taxonomy" id="1503"/>
    <lineage>
        <taxon>Bacteria</taxon>
        <taxon>Bacillati</taxon>
        <taxon>Bacillota</taxon>
        <taxon>Tissierellia</taxon>
        <taxon>Tissierellales</taxon>
        <taxon>Gottschalkiaceae</taxon>
        <taxon>Gottschalkia</taxon>
    </lineage>
</organism>
<dbReference type="InterPro" id="IPR020103">
    <property type="entry name" value="PsdUridine_synth_cat_dom_sf"/>
</dbReference>
<reference evidence="7" key="1">
    <citation type="submission" date="2015-07" db="EMBL/GenBank/DDBJ databases">
        <title>Draft genome sequence of the purine-degrading Gottschalkia purinilyticum DSM 1384 (formerly Clostridium purinilyticum).</title>
        <authorList>
            <person name="Poehlein A."/>
            <person name="Schiel-Bengelsdorf B."/>
            <person name="Bengelsdorf F.R."/>
            <person name="Daniel R."/>
            <person name="Duerre P."/>
        </authorList>
    </citation>
    <scope>NUCLEOTIDE SEQUENCE [LARGE SCALE GENOMIC DNA]</scope>
    <source>
        <strain evidence="7">DSM 1384</strain>
    </source>
</reference>